<dbReference type="GO" id="GO:0003700">
    <property type="term" value="F:DNA-binding transcription factor activity"/>
    <property type="evidence" value="ECO:0007669"/>
    <property type="project" value="InterPro"/>
</dbReference>
<dbReference type="SUPFAM" id="SSF46955">
    <property type="entry name" value="Putative DNA-binding domain"/>
    <property type="match status" value="1"/>
</dbReference>
<keyword evidence="2" id="KW-0175">Coiled coil</keyword>
<feature type="domain" description="HTH merR-type" evidence="3">
    <location>
        <begin position="2"/>
        <end position="71"/>
    </location>
</feature>
<sequence length="246" mass="27989">MAWSTRQLAELAGTTLKTVRHYHEVGLLDEPERAANGYKRYRIGHLVRLLRIRRLVDLGVPLSEIAVMEESEENTEQSLRALDDELAASIERQQRMREELAVILRHRSPADLPAGFDEVAAERSDADRALLLIYSRVFGDSAMTALWEMLSRPPTPVEKEFDALPADASEDARIRLAERYLPEIRQHYQNHPALHDPWAKARRREETSRESVVVQALLELYNPAQLDVLRRIDALHPKDGMSSGGG</sequence>
<dbReference type="Pfam" id="PF13411">
    <property type="entry name" value="MerR_1"/>
    <property type="match status" value="1"/>
</dbReference>
<dbReference type="InterPro" id="IPR009061">
    <property type="entry name" value="DNA-bd_dom_put_sf"/>
</dbReference>
<dbReference type="PANTHER" id="PTHR30204">
    <property type="entry name" value="REDOX-CYCLING DRUG-SENSING TRANSCRIPTIONAL ACTIVATOR SOXR"/>
    <property type="match status" value="1"/>
</dbReference>
<reference evidence="5" key="1">
    <citation type="submission" date="2016-10" db="EMBL/GenBank/DDBJ databases">
        <authorList>
            <person name="Varghese N."/>
            <person name="Submissions S."/>
        </authorList>
    </citation>
    <scope>NUCLEOTIDE SEQUENCE [LARGE SCALE GENOMIC DNA]</scope>
    <source>
        <strain evidence="5">DSM 45004</strain>
    </source>
</reference>
<keyword evidence="1 4" id="KW-0238">DNA-binding</keyword>
<evidence type="ECO:0000256" key="1">
    <source>
        <dbReference type="ARBA" id="ARBA00023125"/>
    </source>
</evidence>
<accession>A0A1I2CAC5</accession>
<dbReference type="RefSeq" id="WP_092929918.1">
    <property type="nucleotide sequence ID" value="NZ_FOMZ01000020.1"/>
</dbReference>
<evidence type="ECO:0000313" key="4">
    <source>
        <dbReference type="EMBL" id="SFE65168.1"/>
    </source>
</evidence>
<dbReference type="Gene3D" id="1.10.1660.10">
    <property type="match status" value="1"/>
</dbReference>
<evidence type="ECO:0000256" key="2">
    <source>
        <dbReference type="SAM" id="Coils"/>
    </source>
</evidence>
<name>A0A1I2CAC5_9ACTN</name>
<feature type="coiled-coil region" evidence="2">
    <location>
        <begin position="65"/>
        <end position="99"/>
    </location>
</feature>
<dbReference type="EMBL" id="FOMZ01000020">
    <property type="protein sequence ID" value="SFE65168.1"/>
    <property type="molecule type" value="Genomic_DNA"/>
</dbReference>
<evidence type="ECO:0000313" key="5">
    <source>
        <dbReference type="Proteomes" id="UP000198716"/>
    </source>
</evidence>
<dbReference type="Proteomes" id="UP000198716">
    <property type="component" value="Unassembled WGS sequence"/>
</dbReference>
<keyword evidence="5" id="KW-1185">Reference proteome</keyword>
<dbReference type="AlphaFoldDB" id="A0A1I2CAC5"/>
<protein>
    <submittedName>
        <fullName evidence="4">DNA-binding transcriptional regulator, MerR family</fullName>
    </submittedName>
</protein>
<gene>
    <name evidence="4" type="ORF">SAMN04487819_12037</name>
</gene>
<dbReference type="GO" id="GO:0003677">
    <property type="term" value="F:DNA binding"/>
    <property type="evidence" value="ECO:0007669"/>
    <property type="project" value="UniProtKB-KW"/>
</dbReference>
<organism evidence="4 5">
    <name type="scientific">Actinopolyspora alba</name>
    <dbReference type="NCBI Taxonomy" id="673379"/>
    <lineage>
        <taxon>Bacteria</taxon>
        <taxon>Bacillati</taxon>
        <taxon>Actinomycetota</taxon>
        <taxon>Actinomycetes</taxon>
        <taxon>Actinopolysporales</taxon>
        <taxon>Actinopolysporaceae</taxon>
        <taxon>Actinopolyspora</taxon>
        <taxon>Actinopolyspora alba group</taxon>
    </lineage>
</organism>
<proteinExistence type="predicted"/>
<dbReference type="InterPro" id="IPR000551">
    <property type="entry name" value="MerR-type_HTH_dom"/>
</dbReference>
<dbReference type="InterPro" id="IPR047057">
    <property type="entry name" value="MerR_fam"/>
</dbReference>
<dbReference type="SMART" id="SM00422">
    <property type="entry name" value="HTH_MERR"/>
    <property type="match status" value="1"/>
</dbReference>
<dbReference type="PANTHER" id="PTHR30204:SF93">
    <property type="entry name" value="HTH MERR-TYPE DOMAIN-CONTAINING PROTEIN"/>
    <property type="match status" value="1"/>
</dbReference>
<dbReference type="PROSITE" id="PS50937">
    <property type="entry name" value="HTH_MERR_2"/>
    <property type="match status" value="1"/>
</dbReference>
<evidence type="ECO:0000259" key="3">
    <source>
        <dbReference type="PROSITE" id="PS50937"/>
    </source>
</evidence>